<dbReference type="FunFam" id="3.30.70.1620:FF:000003">
    <property type="entry name" value="Structural maintenance of chromosomes 4"/>
    <property type="match status" value="1"/>
</dbReference>
<dbReference type="InterPro" id="IPR027417">
    <property type="entry name" value="P-loop_NTPase"/>
</dbReference>
<keyword evidence="4" id="KW-0547">Nucleotide-binding</keyword>
<evidence type="ECO:0000256" key="5">
    <source>
        <dbReference type="ARBA" id="ARBA00022776"/>
    </source>
</evidence>
<dbReference type="SMART" id="SM00968">
    <property type="entry name" value="SMC_hinge"/>
    <property type="match status" value="1"/>
</dbReference>
<comment type="subcellular location">
    <subcellularLocation>
        <location evidence="1 11">Nucleus</location>
    </subcellularLocation>
</comment>
<feature type="coiled-coil region" evidence="12">
    <location>
        <begin position="729"/>
        <end position="829"/>
    </location>
</feature>
<feature type="compositionally biased region" description="Basic and acidic residues" evidence="13">
    <location>
        <begin position="392"/>
        <end position="405"/>
    </location>
</feature>
<dbReference type="GO" id="GO:0005524">
    <property type="term" value="F:ATP binding"/>
    <property type="evidence" value="ECO:0007669"/>
    <property type="project" value="UniProtKB-KW"/>
</dbReference>
<accession>A0A6C0WVG1</accession>
<evidence type="ECO:0000256" key="13">
    <source>
        <dbReference type="SAM" id="MobiDB-lite"/>
    </source>
</evidence>
<dbReference type="FunFam" id="1.20.1060.20:FF:000003">
    <property type="entry name" value="Structural maintenance of chromosomes 4"/>
    <property type="match status" value="1"/>
</dbReference>
<dbReference type="PIRSF" id="PIRSF005719">
    <property type="entry name" value="SMC"/>
    <property type="match status" value="1"/>
</dbReference>
<dbReference type="Pfam" id="PF02463">
    <property type="entry name" value="SMC_N"/>
    <property type="match status" value="1"/>
</dbReference>
<dbReference type="SUPFAM" id="SSF75553">
    <property type="entry name" value="Smc hinge domain"/>
    <property type="match status" value="1"/>
</dbReference>
<feature type="coiled-coil region" evidence="12">
    <location>
        <begin position="873"/>
        <end position="998"/>
    </location>
</feature>
<evidence type="ECO:0000256" key="10">
    <source>
        <dbReference type="ARBA" id="ARBA00023306"/>
    </source>
</evidence>
<dbReference type="Pfam" id="PF06470">
    <property type="entry name" value="SMC_hinge"/>
    <property type="match status" value="1"/>
</dbReference>
<keyword evidence="8" id="KW-0226">DNA condensation</keyword>
<dbReference type="GO" id="GO:0007076">
    <property type="term" value="P:mitotic chromosome condensation"/>
    <property type="evidence" value="ECO:0007669"/>
    <property type="project" value="TreeGrafter"/>
</dbReference>
<dbReference type="Gene3D" id="1.10.287.1490">
    <property type="match status" value="1"/>
</dbReference>
<dbReference type="InterPro" id="IPR003395">
    <property type="entry name" value="RecF/RecN/SMC_N"/>
</dbReference>
<sequence>MADMEVEPMEAQNSQEKSMEEEPRAGKTSRDSRLMIAKIVNENFKSYAGKQELGPFHKSFSSIVGPNGSGKSNVIDAMLFVFGYRSKMIRTKKVSQLIHNSSAHPNVTSCTVSVYFQKIIDLPGDDFEVVPDSAFVVARTARKDNSSDYYVNGRKTPFKEVAALLRESGIDLDHNRFLILQGEVEQISMMKPKALTEHEDGMLEYLEDIVGSSIYKEPIEQLAKEVEVLNECRGEKLNRVKAVEKEKDELEGSKDEAVEYINMENSITKKRNTLFQKYIHECLQNEEKAAQKKDEVKSGFDELHKQIVDCTNRKKSKGKEHKKLAKQYEELSAVAEETKKNFAAYERDDLKLREDYKHAKQNVKKLQKSFDKEKEKLANLTKEPGQNQKQVEQLESKKEQLETQKVKEEEKLAEVMAGLKNETEGLQSEKEAKETQLMEKNKIVNEAKSKMDVAKSELDIYKSQHDNAKSQLREVHGNLETTLQKAQQRKSEMKSIEKELPALKSSLKEASTELEKATKGEEEASAELRNVRAKVEEARSSLQASRSRGNVLEALMKQKESGKIKGIYGRLGDLGAIDDKYDVAISTACGALDHIVCDTMETAQACVQYLKKNNIGAATFIGLDKVEVWRKDATSRITTPESVPRLFDLVRVKDHKVSTAFFFALKNTLVASDLEKATRIAFQGNKRWRVVTLQGQLIDQSGTMSGGGTRVAKGRMCSSFVSDVSPQQLAEMEKKLEVNEKATEEYRESKKKLEEKVDELKKKVLSMEHQLEKNKMEVQALNQQEKTLNEQIKNLKKEVARTTPDEDKLKELESNVEKFQKEGNKANTVSSKIECEVQSLHKKIMDIGGAKLKGQQTRLDTAVKAIDEIQGQITKASVAIKTSQRNIKKAEDKVSSLEKEIQDNDENIKKLEVEFKTLEEKATKVLEDYEQAQKRMTEMEEVLEKTKKEFAEVEAEENELRSKEVDLKHEVEKFEAIFKENQQKVKHWQKELSKLELQSVGLSDNQQDESLPTLTNEELTNIDKQAIMYEITVLEEKLNQLKPNMAAIAEYRKKEEAYLARVGELDKVTSDRDGKRREHEALRKKRLDEFMAGFTIITTKLKEMYQMITLGGDAELELVDSLDPFSEGIVFSVRPPKKSWKNISNLSGGEKTLSSLALVFALHHYKPTPLYVMDEIDAALDFRNVSIVANYIKERTKNAQFIIISLRNNMFELADRLIGIYKTHDCTKSVTVNPNLIATQG</sequence>
<feature type="domain" description="SMC hinge" evidence="14">
    <location>
        <begin position="565"/>
        <end position="681"/>
    </location>
</feature>
<dbReference type="GO" id="GO:0005634">
    <property type="term" value="C:nucleus"/>
    <property type="evidence" value="ECO:0007669"/>
    <property type="project" value="UniProtKB-SubCell"/>
</dbReference>
<dbReference type="AlphaFoldDB" id="A0A6C0WVG1"/>
<dbReference type="InterPro" id="IPR010935">
    <property type="entry name" value="SMC_hinge"/>
</dbReference>
<keyword evidence="10" id="KW-0131">Cell cycle</keyword>
<feature type="compositionally biased region" description="Basic and acidic residues" evidence="13">
    <location>
        <begin position="507"/>
        <end position="522"/>
    </location>
</feature>
<evidence type="ECO:0000256" key="1">
    <source>
        <dbReference type="ARBA" id="ARBA00004123"/>
    </source>
</evidence>
<dbReference type="SUPFAM" id="SSF57997">
    <property type="entry name" value="Tropomyosin"/>
    <property type="match status" value="2"/>
</dbReference>
<reference evidence="15" key="1">
    <citation type="journal article" date="2020" name="Mar. Genomics">
        <title>The genome of the sea anemone Actinia equina (L.): meiotic toolkit genes and the question of sexual reproduction.</title>
        <authorList>
            <person name="Wilding C.S."/>
            <person name="Fletcher N."/>
            <person name="Smith E.K."/>
            <person name="Prentis P."/>
            <person name="Weedall G.D."/>
            <person name="Stewart Z."/>
        </authorList>
    </citation>
    <scope>NUCLEOTIDE SEQUENCE</scope>
    <source>
        <tissue evidence="15">Red pedal disc</tissue>
    </source>
</reference>
<dbReference type="InterPro" id="IPR024704">
    <property type="entry name" value="SMC"/>
</dbReference>
<organism evidence="15">
    <name type="scientific">Actinia equina</name>
    <name type="common">Beadlet anemone</name>
    <dbReference type="NCBI Taxonomy" id="6106"/>
    <lineage>
        <taxon>Eukaryota</taxon>
        <taxon>Metazoa</taxon>
        <taxon>Cnidaria</taxon>
        <taxon>Anthozoa</taxon>
        <taxon>Hexacorallia</taxon>
        <taxon>Actiniaria</taxon>
        <taxon>Actiniidae</taxon>
        <taxon>Actinia</taxon>
    </lineage>
</organism>
<evidence type="ECO:0000256" key="3">
    <source>
        <dbReference type="ARBA" id="ARBA00022618"/>
    </source>
</evidence>
<evidence type="ECO:0000256" key="11">
    <source>
        <dbReference type="PIRNR" id="PIRNR005719"/>
    </source>
</evidence>
<evidence type="ECO:0000256" key="8">
    <source>
        <dbReference type="ARBA" id="ARBA00023067"/>
    </source>
</evidence>
<dbReference type="FunFam" id="3.40.50.300:FF:000585">
    <property type="entry name" value="Structural maintenance of chromosomes 4"/>
    <property type="match status" value="1"/>
</dbReference>
<evidence type="ECO:0000259" key="14">
    <source>
        <dbReference type="SMART" id="SM00968"/>
    </source>
</evidence>
<dbReference type="FunFam" id="3.40.50.300:FF:000481">
    <property type="entry name" value="Structural maintenance of chromosomes 4"/>
    <property type="match status" value="1"/>
</dbReference>
<dbReference type="Gene3D" id="3.30.70.1620">
    <property type="match status" value="1"/>
</dbReference>
<dbReference type="InterPro" id="IPR036277">
    <property type="entry name" value="SMC_hinge_sf"/>
</dbReference>
<feature type="compositionally biased region" description="Basic and acidic residues" evidence="13">
    <location>
        <begin position="17"/>
        <end position="31"/>
    </location>
</feature>
<dbReference type="GO" id="GO:0000796">
    <property type="term" value="C:condensin complex"/>
    <property type="evidence" value="ECO:0007669"/>
    <property type="project" value="TreeGrafter"/>
</dbReference>
<keyword evidence="6" id="KW-0067">ATP-binding</keyword>
<dbReference type="OrthoDB" id="5575062at2759"/>
<dbReference type="Gene3D" id="3.40.50.300">
    <property type="entry name" value="P-loop containing nucleotide triphosphate hydrolases"/>
    <property type="match status" value="2"/>
</dbReference>
<feature type="region of interest" description="Disordered" evidence="13">
    <location>
        <begin position="1"/>
        <end position="31"/>
    </location>
</feature>
<gene>
    <name evidence="15" type="primary">Smc4</name>
</gene>
<evidence type="ECO:0000256" key="4">
    <source>
        <dbReference type="ARBA" id="ARBA00022741"/>
    </source>
</evidence>
<evidence type="ECO:0000256" key="2">
    <source>
        <dbReference type="ARBA" id="ARBA00006005"/>
    </source>
</evidence>
<keyword evidence="9 11" id="KW-0539">Nucleus</keyword>
<name>A0A6C0WVG1_ACTEQ</name>
<protein>
    <recommendedName>
        <fullName evidence="11">Structural maintenance of chromosomes protein</fullName>
    </recommendedName>
</protein>
<dbReference type="Gene3D" id="1.20.1060.20">
    <property type="match status" value="1"/>
</dbReference>
<dbReference type="SUPFAM" id="SSF52540">
    <property type="entry name" value="P-loop containing nucleoside triphosphate hydrolases"/>
    <property type="match status" value="1"/>
</dbReference>
<comment type="similarity">
    <text evidence="2">Belongs to the SMC family. SMC4 subfamily.</text>
</comment>
<dbReference type="GO" id="GO:0016887">
    <property type="term" value="F:ATP hydrolysis activity"/>
    <property type="evidence" value="ECO:0007669"/>
    <property type="project" value="InterPro"/>
</dbReference>
<keyword evidence="7 12" id="KW-0175">Coiled coil</keyword>
<feature type="region of interest" description="Disordered" evidence="13">
    <location>
        <begin position="507"/>
        <end position="530"/>
    </location>
</feature>
<keyword evidence="3" id="KW-0132">Cell division</keyword>
<proteinExistence type="inferred from homology"/>
<evidence type="ECO:0000256" key="6">
    <source>
        <dbReference type="ARBA" id="ARBA00022840"/>
    </source>
</evidence>
<evidence type="ECO:0000313" key="15">
    <source>
        <dbReference type="EMBL" id="QIC49991.1"/>
    </source>
</evidence>
<feature type="region of interest" description="Disordered" evidence="13">
    <location>
        <begin position="378"/>
        <end position="405"/>
    </location>
</feature>
<dbReference type="PANTHER" id="PTHR18937:SF172">
    <property type="entry name" value="STRUCTURAL MAINTENANCE OF CHROMOSOMES PROTEIN"/>
    <property type="match status" value="1"/>
</dbReference>
<evidence type="ECO:0000256" key="9">
    <source>
        <dbReference type="ARBA" id="ARBA00023242"/>
    </source>
</evidence>
<evidence type="ECO:0000256" key="12">
    <source>
        <dbReference type="SAM" id="Coils"/>
    </source>
</evidence>
<dbReference type="PANTHER" id="PTHR18937">
    <property type="entry name" value="STRUCTURAL MAINTENANCE OF CHROMOSOMES SMC FAMILY MEMBER"/>
    <property type="match status" value="1"/>
</dbReference>
<keyword evidence="5" id="KW-0498">Mitosis</keyword>
<evidence type="ECO:0000256" key="7">
    <source>
        <dbReference type="ARBA" id="ARBA00023054"/>
    </source>
</evidence>
<dbReference type="EMBL" id="MN307108">
    <property type="protein sequence ID" value="QIC49991.1"/>
    <property type="molecule type" value="Genomic_DNA"/>
</dbReference>
<dbReference type="GO" id="GO:0051301">
    <property type="term" value="P:cell division"/>
    <property type="evidence" value="ECO:0007669"/>
    <property type="project" value="UniProtKB-KW"/>
</dbReference>